<keyword evidence="1" id="KW-1133">Transmembrane helix</keyword>
<dbReference type="AlphaFoldDB" id="A0A7V4XQE7"/>
<sequence length="489" mass="55108">MHLTETPPSTLSRSEQVARVVLLTALYAAIGLTCLRTSPGSDLDIWWQMRAGQWIAHHHAFPHTDVFSRITPARPWHAYSWLFDLLTLGLYRSFGFLGLMAYLIGFMLAITAAMYRMVARLQSDFTIAVLLTAAGALSVDRLYQPRSWLPSILFFVVQLDLLDRARRSGQWRKLLWLLPLYALWANLHIQFIDGLVVLAATACEPLLRRFWPWPQAPGVPASRLFAILGGCIVAAMANPYAWNIYHIAYKLASEPGVINKIQELLAMPFRHWEDYMILALAVGSAAALARKRMPDLWLSLLLAMGLVISFRSQRDIWFVVSIALLILASQLPGRGDAVRVPRWRRWQAATAVLATTIAVMAAGGLLMHVSNASLHKKMAKDLPLQAVEFVKEKGYSGPLFNNYGWGGFLIWHLHMPVSIDGRAAFYGIQRMNRSSQTWGGQPGWQDDANLKSARLVIAPVKDALTQLLRLDQEWKLVYEDKQAAVFVRR</sequence>
<gene>
    <name evidence="2" type="ORF">ENW50_01075</name>
</gene>
<feature type="transmembrane region" description="Helical" evidence="1">
    <location>
        <begin position="316"/>
        <end position="334"/>
    </location>
</feature>
<feature type="transmembrane region" description="Helical" evidence="1">
    <location>
        <begin position="174"/>
        <end position="201"/>
    </location>
</feature>
<evidence type="ECO:0000256" key="1">
    <source>
        <dbReference type="SAM" id="Phobius"/>
    </source>
</evidence>
<keyword evidence="1" id="KW-0812">Transmembrane</keyword>
<feature type="transmembrane region" description="Helical" evidence="1">
    <location>
        <begin position="221"/>
        <end position="241"/>
    </location>
</feature>
<feature type="transmembrane region" description="Helical" evidence="1">
    <location>
        <begin position="90"/>
        <end position="114"/>
    </location>
</feature>
<keyword evidence="1" id="KW-0472">Membrane</keyword>
<evidence type="ECO:0008006" key="3">
    <source>
        <dbReference type="Google" id="ProtNLM"/>
    </source>
</evidence>
<protein>
    <recommendedName>
        <fullName evidence="3">Glycosyltransferase RgtA/B/C/D-like domain-containing protein</fullName>
    </recommendedName>
</protein>
<reference evidence="2" key="1">
    <citation type="journal article" date="2020" name="mSystems">
        <title>Genome- and Community-Level Interaction Insights into Carbon Utilization and Element Cycling Functions of Hydrothermarchaeota in Hydrothermal Sediment.</title>
        <authorList>
            <person name="Zhou Z."/>
            <person name="Liu Y."/>
            <person name="Xu W."/>
            <person name="Pan J."/>
            <person name="Luo Z.H."/>
            <person name="Li M."/>
        </authorList>
    </citation>
    <scope>NUCLEOTIDE SEQUENCE [LARGE SCALE GENOMIC DNA]</scope>
    <source>
        <strain evidence="2">SpSt-855</strain>
    </source>
</reference>
<feature type="transmembrane region" description="Helical" evidence="1">
    <location>
        <begin position="346"/>
        <end position="367"/>
    </location>
</feature>
<feature type="transmembrane region" description="Helical" evidence="1">
    <location>
        <begin position="20"/>
        <end position="38"/>
    </location>
</feature>
<name>A0A7V4XQE7_9BACT</name>
<dbReference type="EMBL" id="DTKL01000010">
    <property type="protein sequence ID" value="HGY93273.1"/>
    <property type="molecule type" value="Genomic_DNA"/>
</dbReference>
<accession>A0A7V4XQE7</accession>
<comment type="caution">
    <text evidence="2">The sequence shown here is derived from an EMBL/GenBank/DDBJ whole genome shotgun (WGS) entry which is preliminary data.</text>
</comment>
<proteinExistence type="predicted"/>
<evidence type="ECO:0000313" key="2">
    <source>
        <dbReference type="EMBL" id="HGY93273.1"/>
    </source>
</evidence>
<organism evidence="2">
    <name type="scientific">Acidobacterium capsulatum</name>
    <dbReference type="NCBI Taxonomy" id="33075"/>
    <lineage>
        <taxon>Bacteria</taxon>
        <taxon>Pseudomonadati</taxon>
        <taxon>Acidobacteriota</taxon>
        <taxon>Terriglobia</taxon>
        <taxon>Terriglobales</taxon>
        <taxon>Acidobacteriaceae</taxon>
        <taxon>Acidobacterium</taxon>
    </lineage>
</organism>